<feature type="transmembrane region" description="Helical" evidence="2">
    <location>
        <begin position="175"/>
        <end position="198"/>
    </location>
</feature>
<feature type="transmembrane region" description="Helical" evidence="2">
    <location>
        <begin position="326"/>
        <end position="345"/>
    </location>
</feature>
<feature type="transmembrane region" description="Helical" evidence="2">
    <location>
        <begin position="210"/>
        <end position="230"/>
    </location>
</feature>
<evidence type="ECO:0008006" key="5">
    <source>
        <dbReference type="Google" id="ProtNLM"/>
    </source>
</evidence>
<feature type="transmembrane region" description="Helical" evidence="2">
    <location>
        <begin position="47"/>
        <end position="65"/>
    </location>
</feature>
<gene>
    <name evidence="3" type="ORF">DA075_31980</name>
</gene>
<dbReference type="RefSeq" id="WP_099957157.1">
    <property type="nucleotide sequence ID" value="NZ_CP028844.1"/>
</dbReference>
<dbReference type="KEGG" id="mee:DA075_31980"/>
<feature type="transmembrane region" description="Helical" evidence="2">
    <location>
        <begin position="286"/>
        <end position="314"/>
    </location>
</feature>
<keyword evidence="4" id="KW-1185">Reference proteome</keyword>
<dbReference type="OrthoDB" id="7559760at2"/>
<evidence type="ECO:0000313" key="3">
    <source>
        <dbReference type="EMBL" id="AWB25497.1"/>
    </source>
</evidence>
<feature type="transmembrane region" description="Helical" evidence="2">
    <location>
        <begin position="365"/>
        <end position="388"/>
    </location>
</feature>
<dbReference type="EMBL" id="CP028844">
    <property type="protein sequence ID" value="AWB25497.1"/>
    <property type="molecule type" value="Genomic_DNA"/>
</dbReference>
<keyword evidence="2" id="KW-0472">Membrane</keyword>
<dbReference type="Proteomes" id="UP000244755">
    <property type="component" value="Chromosome 2"/>
</dbReference>
<organism evidence="3 4">
    <name type="scientific">Methylobacterium currus</name>
    <dbReference type="NCBI Taxonomy" id="2051553"/>
    <lineage>
        <taxon>Bacteria</taxon>
        <taxon>Pseudomonadati</taxon>
        <taxon>Pseudomonadota</taxon>
        <taxon>Alphaproteobacteria</taxon>
        <taxon>Hyphomicrobiales</taxon>
        <taxon>Methylobacteriaceae</taxon>
        <taxon>Methylobacterium</taxon>
    </lineage>
</organism>
<protein>
    <recommendedName>
        <fullName evidence="5">Glycosyltransferase RgtA/B/C/D-like domain-containing protein</fullName>
    </recommendedName>
</protein>
<feature type="transmembrane region" description="Helical" evidence="2">
    <location>
        <begin position="101"/>
        <end position="119"/>
    </location>
</feature>
<reference evidence="3 4" key="1">
    <citation type="submission" date="2018-04" db="EMBL/GenBank/DDBJ databases">
        <title>Methylobacterium sp. PR1016A genome.</title>
        <authorList>
            <person name="Park W."/>
        </authorList>
    </citation>
    <scope>NUCLEOTIDE SEQUENCE [LARGE SCALE GENOMIC DNA]</scope>
    <source>
        <strain evidence="3 4">PR1016A</strain>
    </source>
</reference>
<feature type="transmembrane region" description="Helical" evidence="2">
    <location>
        <begin position="444"/>
        <end position="465"/>
    </location>
</feature>
<proteinExistence type="predicted"/>
<dbReference type="AlphaFoldDB" id="A0A2R4WVD1"/>
<keyword evidence="2" id="KW-0812">Transmembrane</keyword>
<evidence type="ECO:0000256" key="2">
    <source>
        <dbReference type="SAM" id="Phobius"/>
    </source>
</evidence>
<accession>A0A2R4WVD1</accession>
<evidence type="ECO:0000313" key="4">
    <source>
        <dbReference type="Proteomes" id="UP000244755"/>
    </source>
</evidence>
<sequence length="542" mass="57229">MTGTLAQGIPARRDRAVPDAPRGAAESPHSAMRAAGRGLGRRPLGHLPFAVVLVLAAAPNLLFLATHLRTAPLAAGCVALLTAALALVLRDLGRTREPIDAPLLAAAVAAGIGLCLLGGEGHLFFANDDWLIRDAVLRDLVAEPWPVGYLYAGDPTMLRAPLGMYLLPAAIGKVAGLYGAHGALLAQNALLFGCLFYGFARLAPSHRQRLAVMAIFIAFSGWDLVGTWILGGPLTPGIHLEQWIGNLQFSSHVTQLFWVPNHAASGWIFVGAYCLWRVSALRATSLAVVFGLCVFWSPLGMIGALPFLAAALLVDRARGRLTPESIATVSLAGIGLLPVALYLGADAGRVPHGLQDMTEEFAARYLVFVTIEIVPALVVLGLAPGSIAGSDRWTRRETGLVLGLLLLAPLYRLGGADFVMRASIPALALLALRVGTTAVSLRGWRAAVAVGVLGVGAVTPLYEVIRAVVVPPFSISVCDLLAAARTPPNDGPLFHYVARIDALPGHLADRVLATPVTLVRREKRGPCWPDHPAHQEHAGTVF</sequence>
<feature type="region of interest" description="Disordered" evidence="1">
    <location>
        <begin position="1"/>
        <end position="32"/>
    </location>
</feature>
<keyword evidence="2" id="KW-1133">Transmembrane helix</keyword>
<feature type="transmembrane region" description="Helical" evidence="2">
    <location>
        <begin position="71"/>
        <end position="89"/>
    </location>
</feature>
<name>A0A2R4WVD1_9HYPH</name>
<evidence type="ECO:0000256" key="1">
    <source>
        <dbReference type="SAM" id="MobiDB-lite"/>
    </source>
</evidence>